<sequence>MGVVFKLESFLDKHKITKNALAREAKVRPNTIYEICNGEAKRIELKTFNEIMATLIRLTGEKVPLSDIIDYIPDSNDKTANQ</sequence>
<evidence type="ECO:0000259" key="1">
    <source>
        <dbReference type="Pfam" id="PF13443"/>
    </source>
</evidence>
<reference evidence="3" key="1">
    <citation type="journal article" date="2019" name="Int. J. Syst. Evol. Microbiol.">
        <title>The Global Catalogue of Microorganisms (GCM) 10K type strain sequencing project: providing services to taxonomists for standard genome sequencing and annotation.</title>
        <authorList>
            <consortium name="The Broad Institute Genomics Platform"/>
            <consortium name="The Broad Institute Genome Sequencing Center for Infectious Disease"/>
            <person name="Wu L."/>
            <person name="Ma J."/>
        </authorList>
    </citation>
    <scope>NUCLEOTIDE SEQUENCE [LARGE SCALE GENOMIC DNA]</scope>
    <source>
        <strain evidence="3">TISTR 1827</strain>
    </source>
</reference>
<organism evidence="2 3">
    <name type="scientific">Paenibacillus thailandensis</name>
    <dbReference type="NCBI Taxonomy" id="393250"/>
    <lineage>
        <taxon>Bacteria</taxon>
        <taxon>Bacillati</taxon>
        <taxon>Bacillota</taxon>
        <taxon>Bacilli</taxon>
        <taxon>Bacillales</taxon>
        <taxon>Paenibacillaceae</taxon>
        <taxon>Paenibacillus</taxon>
    </lineage>
</organism>
<dbReference type="InterPro" id="IPR010982">
    <property type="entry name" value="Lambda_DNA-bd_dom_sf"/>
</dbReference>
<dbReference type="InterPro" id="IPR001387">
    <property type="entry name" value="Cro/C1-type_HTH"/>
</dbReference>
<protein>
    <submittedName>
        <fullName evidence="2">Helix-turn-helix domain-containing protein</fullName>
    </submittedName>
</protein>
<keyword evidence="3" id="KW-1185">Reference proteome</keyword>
<proteinExistence type="predicted"/>
<accession>A0ABW5R126</accession>
<dbReference type="SUPFAM" id="SSF47413">
    <property type="entry name" value="lambda repressor-like DNA-binding domains"/>
    <property type="match status" value="1"/>
</dbReference>
<evidence type="ECO:0000313" key="3">
    <source>
        <dbReference type="Proteomes" id="UP001597493"/>
    </source>
</evidence>
<feature type="domain" description="HTH cro/C1-type" evidence="1">
    <location>
        <begin position="6"/>
        <end position="74"/>
    </location>
</feature>
<dbReference type="Proteomes" id="UP001597493">
    <property type="component" value="Unassembled WGS sequence"/>
</dbReference>
<dbReference type="Pfam" id="PF13443">
    <property type="entry name" value="HTH_26"/>
    <property type="match status" value="1"/>
</dbReference>
<evidence type="ECO:0000313" key="2">
    <source>
        <dbReference type="EMBL" id="MFD2661553.1"/>
    </source>
</evidence>
<dbReference type="RefSeq" id="WP_379274562.1">
    <property type="nucleotide sequence ID" value="NZ_JBHUGT010000029.1"/>
</dbReference>
<gene>
    <name evidence="2" type="ORF">ACFSW5_14965</name>
</gene>
<name>A0ABW5R126_9BACL</name>
<dbReference type="EMBL" id="JBHUMY010000016">
    <property type="protein sequence ID" value="MFD2661553.1"/>
    <property type="molecule type" value="Genomic_DNA"/>
</dbReference>
<dbReference type="Gene3D" id="1.10.260.40">
    <property type="entry name" value="lambda repressor-like DNA-binding domains"/>
    <property type="match status" value="1"/>
</dbReference>
<comment type="caution">
    <text evidence="2">The sequence shown here is derived from an EMBL/GenBank/DDBJ whole genome shotgun (WGS) entry which is preliminary data.</text>
</comment>